<dbReference type="EMBL" id="VWPL01000020">
    <property type="protein sequence ID" value="KAA5599566.1"/>
    <property type="molecule type" value="Genomic_DNA"/>
</dbReference>
<sequence length="283" mass="30036">MRLRAGALALVATVWADAALAQQPISGRSETLGITFAGRGEAAWCGPTVSIDLAADTAAAYDDMQAVQQMVGRIRAAVGHPKECPTAELVYFHAFAGGEPYFSMLATRLGRWRVFDVDPATLMPRCLDADADDARCADRVAAFSLMHQLFAEEAFAGLQLTEMLSVATASPLAWRGRASEGRLDIFDAEPGTSPAALADGAAEAERAACADQGGRFEVGAGSRGERVASARTRCRKGGRTATTEHVAWLRGAALYLFRIAATGSDVEAARTSERLVEMLPQIE</sequence>
<comment type="caution">
    <text evidence="2">The sequence shown here is derived from an EMBL/GenBank/DDBJ whole genome shotgun (WGS) entry which is preliminary data.</text>
</comment>
<dbReference type="Proteomes" id="UP000323886">
    <property type="component" value="Unassembled WGS sequence"/>
</dbReference>
<name>A0A5M6HUL5_9HYPH</name>
<keyword evidence="1" id="KW-0732">Signal</keyword>
<accession>A0A5M6HUL5</accession>
<feature type="signal peptide" evidence="1">
    <location>
        <begin position="1"/>
        <end position="21"/>
    </location>
</feature>
<reference evidence="2 3" key="1">
    <citation type="submission" date="2019-09" db="EMBL/GenBank/DDBJ databases">
        <title>Draft Whole-Genome sequence of Blastochloris sulfoviridis DSM 729.</title>
        <authorList>
            <person name="Meyer T.E."/>
            <person name="Kyndt J.A."/>
        </authorList>
    </citation>
    <scope>NUCLEOTIDE SEQUENCE [LARGE SCALE GENOMIC DNA]</scope>
    <source>
        <strain evidence="2 3">DSM 729</strain>
    </source>
</reference>
<gene>
    <name evidence="2" type="ORF">F1193_11550</name>
</gene>
<dbReference type="RefSeq" id="WP_150097885.1">
    <property type="nucleotide sequence ID" value="NZ_VWPL01000020.1"/>
</dbReference>
<keyword evidence="3" id="KW-1185">Reference proteome</keyword>
<protein>
    <submittedName>
        <fullName evidence="2">Uncharacterized protein</fullName>
    </submittedName>
</protein>
<evidence type="ECO:0000256" key="1">
    <source>
        <dbReference type="SAM" id="SignalP"/>
    </source>
</evidence>
<dbReference type="AlphaFoldDB" id="A0A5M6HUL5"/>
<evidence type="ECO:0000313" key="3">
    <source>
        <dbReference type="Proteomes" id="UP000323886"/>
    </source>
</evidence>
<feature type="chain" id="PRO_5024280129" evidence="1">
    <location>
        <begin position="22"/>
        <end position="283"/>
    </location>
</feature>
<organism evidence="2 3">
    <name type="scientific">Blastochloris sulfoviridis</name>
    <dbReference type="NCBI Taxonomy" id="50712"/>
    <lineage>
        <taxon>Bacteria</taxon>
        <taxon>Pseudomonadati</taxon>
        <taxon>Pseudomonadota</taxon>
        <taxon>Alphaproteobacteria</taxon>
        <taxon>Hyphomicrobiales</taxon>
        <taxon>Blastochloridaceae</taxon>
        <taxon>Blastochloris</taxon>
    </lineage>
</organism>
<evidence type="ECO:0000313" key="2">
    <source>
        <dbReference type="EMBL" id="KAA5599566.1"/>
    </source>
</evidence>
<proteinExistence type="predicted"/>